<proteinExistence type="predicted"/>
<comment type="caution">
    <text evidence="8">The sequence shown here is derived from an EMBL/GenBank/DDBJ whole genome shotgun (WGS) entry which is preliminary data.</text>
</comment>
<dbReference type="GO" id="GO:0022857">
    <property type="term" value="F:transmembrane transporter activity"/>
    <property type="evidence" value="ECO:0007669"/>
    <property type="project" value="InterPro"/>
</dbReference>
<keyword evidence="9" id="KW-1185">Reference proteome</keyword>
<dbReference type="EMBL" id="JAEHOD010000009">
    <property type="protein sequence ID" value="KAG2451071.1"/>
    <property type="molecule type" value="Genomic_DNA"/>
</dbReference>
<dbReference type="GO" id="GO:0016020">
    <property type="term" value="C:membrane"/>
    <property type="evidence" value="ECO:0007669"/>
    <property type="project" value="UniProtKB-SubCell"/>
</dbReference>
<dbReference type="OrthoDB" id="196786at2759"/>
<feature type="transmembrane region" description="Helical" evidence="7">
    <location>
        <begin position="166"/>
        <end position="185"/>
    </location>
</feature>
<dbReference type="AlphaFoldDB" id="A0A836B8Q5"/>
<evidence type="ECO:0000256" key="7">
    <source>
        <dbReference type="SAM" id="Phobius"/>
    </source>
</evidence>
<feature type="compositionally biased region" description="Low complexity" evidence="6">
    <location>
        <begin position="291"/>
        <end position="310"/>
    </location>
</feature>
<feature type="transmembrane region" description="Helical" evidence="7">
    <location>
        <begin position="514"/>
        <end position="534"/>
    </location>
</feature>
<dbReference type="PANTHER" id="PTHR43791">
    <property type="entry name" value="PERMEASE-RELATED"/>
    <property type="match status" value="1"/>
</dbReference>
<evidence type="ECO:0000256" key="6">
    <source>
        <dbReference type="SAM" id="MobiDB-lite"/>
    </source>
</evidence>
<evidence type="ECO:0000256" key="3">
    <source>
        <dbReference type="ARBA" id="ARBA00022692"/>
    </source>
</evidence>
<feature type="transmembrane region" description="Helical" evidence="7">
    <location>
        <begin position="76"/>
        <end position="99"/>
    </location>
</feature>
<dbReference type="SUPFAM" id="SSF103473">
    <property type="entry name" value="MFS general substrate transporter"/>
    <property type="match status" value="1"/>
</dbReference>
<comment type="subcellular location">
    <subcellularLocation>
        <location evidence="1">Membrane</location>
        <topology evidence="1">Multi-pass membrane protein</topology>
    </subcellularLocation>
</comment>
<dbReference type="Pfam" id="PF07690">
    <property type="entry name" value="MFS_1"/>
    <property type="match status" value="1"/>
</dbReference>
<reference evidence="8" key="1">
    <citation type="journal article" date="2020" name="bioRxiv">
        <title>Comparative genomics of Chlamydomonas.</title>
        <authorList>
            <person name="Craig R.J."/>
            <person name="Hasan A.R."/>
            <person name="Ness R.W."/>
            <person name="Keightley P.D."/>
        </authorList>
    </citation>
    <scope>NUCLEOTIDE SEQUENCE</scope>
    <source>
        <strain evidence="8">CCAP 11/173</strain>
    </source>
</reference>
<protein>
    <recommendedName>
        <fullName evidence="10">Major facilitator superfamily (MFS) profile domain-containing protein</fullName>
    </recommendedName>
</protein>
<name>A0A836B8Q5_9CHLO</name>
<dbReference type="InterPro" id="IPR011701">
    <property type="entry name" value="MFS"/>
</dbReference>
<evidence type="ECO:0000313" key="9">
    <source>
        <dbReference type="Proteomes" id="UP000613740"/>
    </source>
</evidence>
<dbReference type="InterPro" id="IPR036259">
    <property type="entry name" value="MFS_trans_sf"/>
</dbReference>
<feature type="compositionally biased region" description="Gly residues" evidence="6">
    <location>
        <begin position="355"/>
        <end position="364"/>
    </location>
</feature>
<evidence type="ECO:0000256" key="2">
    <source>
        <dbReference type="ARBA" id="ARBA00022448"/>
    </source>
</evidence>
<feature type="transmembrane region" description="Helical" evidence="7">
    <location>
        <begin position="236"/>
        <end position="256"/>
    </location>
</feature>
<keyword evidence="4 7" id="KW-1133">Transmembrane helix</keyword>
<evidence type="ECO:0000256" key="5">
    <source>
        <dbReference type="ARBA" id="ARBA00023136"/>
    </source>
</evidence>
<feature type="compositionally biased region" description="Basic residues" evidence="6">
    <location>
        <begin position="365"/>
        <end position="375"/>
    </location>
</feature>
<accession>A0A836B8Q5</accession>
<organism evidence="8 9">
    <name type="scientific">Chlamydomonas schloesseri</name>
    <dbReference type="NCBI Taxonomy" id="2026947"/>
    <lineage>
        <taxon>Eukaryota</taxon>
        <taxon>Viridiplantae</taxon>
        <taxon>Chlorophyta</taxon>
        <taxon>core chlorophytes</taxon>
        <taxon>Chlorophyceae</taxon>
        <taxon>CS clade</taxon>
        <taxon>Chlamydomonadales</taxon>
        <taxon>Chlamydomonadaceae</taxon>
        <taxon>Chlamydomonas</taxon>
    </lineage>
</organism>
<feature type="compositionally biased region" description="Gly residues" evidence="6">
    <location>
        <begin position="378"/>
        <end position="394"/>
    </location>
</feature>
<gene>
    <name evidence="8" type="ORF">HYH02_004339</name>
</gene>
<keyword evidence="3 7" id="KW-0812">Transmembrane</keyword>
<dbReference type="PANTHER" id="PTHR43791:SF36">
    <property type="entry name" value="TRANSPORTER, PUTATIVE (AFU_ORTHOLOGUE AFUA_6G08340)-RELATED"/>
    <property type="match status" value="1"/>
</dbReference>
<feature type="transmembrane region" description="Helical" evidence="7">
    <location>
        <begin position="482"/>
        <end position="502"/>
    </location>
</feature>
<feature type="region of interest" description="Disordered" evidence="6">
    <location>
        <begin position="283"/>
        <end position="310"/>
    </location>
</feature>
<feature type="transmembrane region" description="Helical" evidence="7">
    <location>
        <begin position="111"/>
        <end position="134"/>
    </location>
</feature>
<dbReference type="Gene3D" id="1.20.1250.20">
    <property type="entry name" value="MFS general substrate transporter like domains"/>
    <property type="match status" value="1"/>
</dbReference>
<evidence type="ECO:0008006" key="10">
    <source>
        <dbReference type="Google" id="ProtNLM"/>
    </source>
</evidence>
<evidence type="ECO:0000256" key="1">
    <source>
        <dbReference type="ARBA" id="ARBA00004141"/>
    </source>
</evidence>
<evidence type="ECO:0000256" key="4">
    <source>
        <dbReference type="ARBA" id="ARBA00022989"/>
    </source>
</evidence>
<feature type="region of interest" description="Disordered" evidence="6">
    <location>
        <begin position="1"/>
        <end position="51"/>
    </location>
</feature>
<feature type="transmembrane region" description="Helical" evidence="7">
    <location>
        <begin position="410"/>
        <end position="432"/>
    </location>
</feature>
<dbReference type="Proteomes" id="UP000613740">
    <property type="component" value="Unassembled WGS sequence"/>
</dbReference>
<keyword evidence="5 7" id="KW-0472">Membrane</keyword>
<keyword evidence="2" id="KW-0813">Transport</keyword>
<feature type="region of interest" description="Disordered" evidence="6">
    <location>
        <begin position="355"/>
        <end position="394"/>
    </location>
</feature>
<dbReference type="FunFam" id="1.20.1250.20:FF:001093">
    <property type="entry name" value="Predicted protein"/>
    <property type="match status" value="1"/>
</dbReference>
<feature type="transmembrane region" description="Helical" evidence="7">
    <location>
        <begin position="141"/>
        <end position="160"/>
    </location>
</feature>
<evidence type="ECO:0000313" key="8">
    <source>
        <dbReference type="EMBL" id="KAG2451071.1"/>
    </source>
</evidence>
<sequence>MSSYSSLPSREPAEATGLKHGAVASHGAHRHGAPRRDTDADAEAGNGLGGLDKLRDDDDDMKVETVALFNKITTRLLPLFFIMVIMCYVDRTSLAFAAIQLNADLGFPPAVYGMGSGLFFLGYSLFQIPSNLLLKRVGGPTWLAMIIFAWGLAASAFAGMKTATHFYVLRLLLGAAEAGAFPGMWYMLTKFFPSDQLAFPFAVVEAGISLSHVLAAPLAAACLSLDGLGGLAGWRWLFLVEGLPTLLLAVAMYRLLPRGPETAPFLSPAERRVLQRRLELHARGEGGHGTPSSCAGPSGDPDGGSSASAPAAVAVAGGSVVKRSGKARSGQAAPNAAAAADATAAGAFGVAGAGGAGGASTHGGAHGHTHPHPHAHGAGAGAGGGGGSEGSGGGGGTTWLALRAALTNKFVWYLGFVKFVRDIASFGLIFWAPTIVNALIEEMRGGDDEGGAGNGVAGDSQRRSLLGGGAVVPPPGGHGGTGLAAVLLTSLPFAVAAGAGMALAHSSQRCGERFIHISVPYLLTGAILSLYSVAADRSPWLGFAALGLGIVGNYCGSGPGLALLSELAAGPGLVVALPLYNSIVMHAADNC</sequence>